<name>A0A0A7RZQ0_FRIPE</name>
<dbReference type="HOGENOM" id="CLU_031506_0_1_6"/>
<proteinExistence type="inferred from homology"/>
<dbReference type="STRING" id="1267021.FPB0191_00243"/>
<reference evidence="5 6" key="1">
    <citation type="journal article" date="2014" name="Appl. Environ. Microbiol.">
        <title>Gut symbionts from distinct hosts exhibit genotoxic activity via divergent colibactin biosynthetic pathways.</title>
        <authorList>
            <person name="Engel P."/>
            <person name="Vizcaino M.I."/>
            <person name="Crawford J.M."/>
        </authorList>
    </citation>
    <scope>NUCLEOTIDE SEQUENCE [LARGE SCALE GENOMIC DNA]</scope>
    <source>
        <strain evidence="5 6">PEB0191</strain>
    </source>
</reference>
<sequence length="260" mass="29665">MFIDTHCHFDAPPFIKHEDDTIARFKQYQVEKIIVPAVGNQNFSIVKSLSQQYAPIYYALGLHPIFKHNPADLIILDEMLKNRPDKLVAIGETGLDNFIESANLKEQQSYLLQQFELANHHQLPIILHSRRTHAQILMLLKQNRLINGGVIHGFSGSYEQAMQFIRLGFYIGVGGVISYERAKKTRHAISKIPLEFIVLETDAPDMPLSGLQGQPNRPENIVRVFDILVSLRSEPAEKIKNSIIMNTLTLFPRINKMKDN</sequence>
<dbReference type="GO" id="GO:0046872">
    <property type="term" value="F:metal ion binding"/>
    <property type="evidence" value="ECO:0007669"/>
    <property type="project" value="UniProtKB-KW"/>
</dbReference>
<comment type="similarity">
    <text evidence="1">Belongs to the metallo-dependent hydrolases superfamily. TatD-type hydrolase family.</text>
</comment>
<evidence type="ECO:0000256" key="1">
    <source>
        <dbReference type="ARBA" id="ARBA00009275"/>
    </source>
</evidence>
<keyword evidence="6" id="KW-1185">Reference proteome</keyword>
<keyword evidence="3 5" id="KW-0378">Hydrolase</keyword>
<dbReference type="CDD" id="cd01310">
    <property type="entry name" value="TatD_DNAse"/>
    <property type="match status" value="1"/>
</dbReference>
<dbReference type="InterPro" id="IPR032466">
    <property type="entry name" value="Metal_Hydrolase"/>
</dbReference>
<dbReference type="PROSITE" id="PS01137">
    <property type="entry name" value="TATD_1"/>
    <property type="match status" value="1"/>
</dbReference>
<evidence type="ECO:0000256" key="3">
    <source>
        <dbReference type="ARBA" id="ARBA00022801"/>
    </source>
</evidence>
<dbReference type="Proteomes" id="UP000030901">
    <property type="component" value="Chromosome"/>
</dbReference>
<evidence type="ECO:0000313" key="6">
    <source>
        <dbReference type="Proteomes" id="UP000030901"/>
    </source>
</evidence>
<dbReference type="PANTHER" id="PTHR46124:SF3">
    <property type="entry name" value="HYDROLASE"/>
    <property type="match status" value="1"/>
</dbReference>
<accession>A0A0A7RZQ0</accession>
<dbReference type="GO" id="GO:0005829">
    <property type="term" value="C:cytosol"/>
    <property type="evidence" value="ECO:0007669"/>
    <property type="project" value="TreeGrafter"/>
</dbReference>
<protein>
    <submittedName>
        <fullName evidence="5">Mg-dependent DNase</fullName>
        <ecNumber evidence="5">3.1.21.-</ecNumber>
    </submittedName>
</protein>
<dbReference type="Pfam" id="PF01026">
    <property type="entry name" value="TatD_DNase"/>
    <property type="match status" value="1"/>
</dbReference>
<dbReference type="PIRSF" id="PIRSF005902">
    <property type="entry name" value="DNase_TatD"/>
    <property type="match status" value="1"/>
</dbReference>
<evidence type="ECO:0000313" key="5">
    <source>
        <dbReference type="EMBL" id="AJA44092.1"/>
    </source>
</evidence>
<dbReference type="EMBL" id="CP009056">
    <property type="protein sequence ID" value="AJA44092.1"/>
    <property type="molecule type" value="Genomic_DNA"/>
</dbReference>
<gene>
    <name evidence="5" type="ORF">FPB0191_00243</name>
</gene>
<dbReference type="PANTHER" id="PTHR46124">
    <property type="entry name" value="D-AMINOACYL-TRNA DEACYLASE"/>
    <property type="match status" value="1"/>
</dbReference>
<dbReference type="PROSITE" id="PS01091">
    <property type="entry name" value="TATD_3"/>
    <property type="match status" value="1"/>
</dbReference>
<dbReference type="EC" id="3.1.21.-" evidence="5"/>
<dbReference type="RefSeq" id="WP_039103412.1">
    <property type="nucleotide sequence ID" value="NZ_CALYQC010000017.1"/>
</dbReference>
<dbReference type="KEGG" id="fpp:FPB0191_00243"/>
<feature type="binding site" evidence="4">
    <location>
        <position position="92"/>
    </location>
    <ligand>
        <name>a divalent metal cation</name>
        <dbReference type="ChEBI" id="CHEBI:60240"/>
        <label>1</label>
    </ligand>
</feature>
<dbReference type="OrthoDB" id="9810005at2"/>
<feature type="binding site" evidence="4">
    <location>
        <position position="8"/>
    </location>
    <ligand>
        <name>a divalent metal cation</name>
        <dbReference type="ChEBI" id="CHEBI:60240"/>
        <label>1</label>
    </ligand>
</feature>
<dbReference type="InterPro" id="IPR001130">
    <property type="entry name" value="TatD-like"/>
</dbReference>
<feature type="binding site" evidence="4">
    <location>
        <position position="6"/>
    </location>
    <ligand>
        <name>a divalent metal cation</name>
        <dbReference type="ChEBI" id="CHEBI:60240"/>
        <label>1</label>
    </ligand>
</feature>
<dbReference type="GO" id="GO:0016788">
    <property type="term" value="F:hydrolase activity, acting on ester bonds"/>
    <property type="evidence" value="ECO:0007669"/>
    <property type="project" value="InterPro"/>
</dbReference>
<feature type="binding site" evidence="4">
    <location>
        <position position="202"/>
    </location>
    <ligand>
        <name>a divalent metal cation</name>
        <dbReference type="ChEBI" id="CHEBI:60240"/>
        <label>1</label>
    </ligand>
</feature>
<feature type="binding site" evidence="4">
    <location>
        <position position="152"/>
    </location>
    <ligand>
        <name>a divalent metal cation</name>
        <dbReference type="ChEBI" id="CHEBI:60240"/>
        <label>2</label>
    </ligand>
</feature>
<dbReference type="AlphaFoldDB" id="A0A0A7RZQ0"/>
<evidence type="ECO:0000256" key="2">
    <source>
        <dbReference type="ARBA" id="ARBA00022723"/>
    </source>
</evidence>
<dbReference type="FunFam" id="3.20.20.140:FF:000005">
    <property type="entry name" value="TatD family hydrolase"/>
    <property type="match status" value="1"/>
</dbReference>
<keyword evidence="2 4" id="KW-0479">Metal-binding</keyword>
<dbReference type="SUPFAM" id="SSF51556">
    <property type="entry name" value="Metallo-dependent hydrolases"/>
    <property type="match status" value="1"/>
</dbReference>
<dbReference type="InterPro" id="IPR018228">
    <property type="entry name" value="DNase_TatD-rel_CS"/>
</dbReference>
<evidence type="ECO:0000256" key="4">
    <source>
        <dbReference type="PIRSR" id="PIRSR005902-1"/>
    </source>
</evidence>
<organism evidence="5 6">
    <name type="scientific">Frischella perrara</name>
    <dbReference type="NCBI Taxonomy" id="1267021"/>
    <lineage>
        <taxon>Bacteria</taxon>
        <taxon>Pseudomonadati</taxon>
        <taxon>Pseudomonadota</taxon>
        <taxon>Gammaproteobacteria</taxon>
        <taxon>Orbales</taxon>
        <taxon>Orbaceae</taxon>
        <taxon>Frischella</taxon>
    </lineage>
</organism>
<feature type="binding site" evidence="4">
    <location>
        <position position="128"/>
    </location>
    <ligand>
        <name>a divalent metal cation</name>
        <dbReference type="ChEBI" id="CHEBI:60240"/>
        <label>2</label>
    </ligand>
</feature>
<dbReference type="Gene3D" id="3.20.20.140">
    <property type="entry name" value="Metal-dependent hydrolases"/>
    <property type="match status" value="1"/>
</dbReference>